<dbReference type="InterPro" id="IPR054058">
    <property type="entry name" value="HTH_67"/>
</dbReference>
<dbReference type="RefSeq" id="WP_311729833.1">
    <property type="nucleotide sequence ID" value="NZ_JAVRFD010000032.1"/>
</dbReference>
<gene>
    <name evidence="1" type="ORF">RND15_42405</name>
</gene>
<comment type="caution">
    <text evidence="1">The sequence shown here is derived from an EMBL/GenBank/DDBJ whole genome shotgun (WGS) entry which is preliminary data.</text>
</comment>
<reference evidence="1" key="1">
    <citation type="submission" date="2024-05" db="EMBL/GenBank/DDBJ databases">
        <title>30 novel species of actinomycetes from the DSMZ collection.</title>
        <authorList>
            <person name="Nouioui I."/>
        </authorList>
    </citation>
    <scope>NUCLEOTIDE SEQUENCE</scope>
    <source>
        <strain evidence="1">DSM 41529</strain>
    </source>
</reference>
<evidence type="ECO:0000313" key="1">
    <source>
        <dbReference type="EMBL" id="MDT0549279.1"/>
    </source>
</evidence>
<evidence type="ECO:0000313" key="2">
    <source>
        <dbReference type="Proteomes" id="UP001180754"/>
    </source>
</evidence>
<evidence type="ECO:0008006" key="3">
    <source>
        <dbReference type="Google" id="ProtNLM"/>
    </source>
</evidence>
<organism evidence="1 2">
    <name type="scientific">Streptomyces lonegramiae</name>
    <dbReference type="NCBI Taxonomy" id="3075524"/>
    <lineage>
        <taxon>Bacteria</taxon>
        <taxon>Bacillati</taxon>
        <taxon>Actinomycetota</taxon>
        <taxon>Actinomycetes</taxon>
        <taxon>Kitasatosporales</taxon>
        <taxon>Streptomycetaceae</taxon>
        <taxon>Streptomyces</taxon>
    </lineage>
</organism>
<keyword evidence="2" id="KW-1185">Reference proteome</keyword>
<proteinExistence type="predicted"/>
<dbReference type="NCBIfam" id="NF047719">
    <property type="entry name" value="SCO6745_fam_HTH"/>
    <property type="match status" value="1"/>
</dbReference>
<dbReference type="Proteomes" id="UP001180754">
    <property type="component" value="Unassembled WGS sequence"/>
</dbReference>
<dbReference type="EMBL" id="JAVRFD010000032">
    <property type="protein sequence ID" value="MDT0549279.1"/>
    <property type="molecule type" value="Genomic_DNA"/>
</dbReference>
<name>A0ABU2XTM8_9ACTN</name>
<dbReference type="Pfam" id="PF21863">
    <property type="entry name" value="HTH_67"/>
    <property type="match status" value="1"/>
</dbReference>
<accession>A0ABU2XTM8</accession>
<sequence>MTQYQALARRMWHQLEPVHACLYFAPQASEEAAALGYDVESRWPSYFAWRAAPLGPVGPELVTATFYSFSPRTIAEYIPAVWSTAAPDKVVAARLRAVDRTYRALLGDRIDGPDIAEAAALAKEAAEAATLAARPIAAANRDLGWSDEPHLALWQATAVLREHRGDGHLAALLTAGLDPCESLVSFAGIGAAPTANFGGRGWTAEEWSAAAGRLAERGWLDAEGNATERGRQGRDAIERLTDELAAEPWRALGTERAERLASLVHPLLTAVFEAGMLPMQSTLGIAAVQVAYE</sequence>
<protein>
    <recommendedName>
        <fullName evidence="3">SalK</fullName>
    </recommendedName>
</protein>